<feature type="domain" description="Putative 5'-nucleotidase C-terminal" evidence="2">
    <location>
        <begin position="175"/>
        <end position="407"/>
    </location>
</feature>
<dbReference type="SUPFAM" id="SSF56300">
    <property type="entry name" value="Metallo-dependent phosphatases"/>
    <property type="match status" value="1"/>
</dbReference>
<name>M5CBV8_THACB</name>
<dbReference type="Pfam" id="PF21953">
    <property type="entry name" value="NadN_nucleosid_C"/>
    <property type="match status" value="1"/>
</dbReference>
<dbReference type="SUPFAM" id="SSF55816">
    <property type="entry name" value="5'-nucleotidase (syn. UDP-sugar hydrolase), C-terminal domain"/>
    <property type="match status" value="1"/>
</dbReference>
<dbReference type="EMBL" id="CAOJ01016399">
    <property type="protein sequence ID" value="CCO36774.1"/>
    <property type="molecule type" value="Genomic_DNA"/>
</dbReference>
<evidence type="ECO:0000313" key="4">
    <source>
        <dbReference type="Proteomes" id="UP000012065"/>
    </source>
</evidence>
<evidence type="ECO:0000256" key="1">
    <source>
        <dbReference type="SAM" id="MobiDB-lite"/>
    </source>
</evidence>
<dbReference type="GO" id="GO:0009166">
    <property type="term" value="P:nucleotide catabolic process"/>
    <property type="evidence" value="ECO:0007669"/>
    <property type="project" value="InterPro"/>
</dbReference>
<comment type="caution">
    <text evidence="3">The sequence shown here is derived from an EMBL/GenBank/DDBJ whole genome shotgun (WGS) entry which is preliminary data.</text>
</comment>
<feature type="region of interest" description="Disordered" evidence="1">
    <location>
        <begin position="272"/>
        <end position="300"/>
    </location>
</feature>
<accession>M5CBV8</accession>
<dbReference type="InterPro" id="IPR053828">
    <property type="entry name" value="Nucleosidase_C"/>
</dbReference>
<feature type="compositionally biased region" description="Basic and acidic residues" evidence="1">
    <location>
        <begin position="272"/>
        <end position="299"/>
    </location>
</feature>
<dbReference type="PANTHER" id="PTHR11575:SF22">
    <property type="entry name" value="ADL392WP"/>
    <property type="match status" value="1"/>
</dbReference>
<evidence type="ECO:0000313" key="3">
    <source>
        <dbReference type="EMBL" id="CCO36774.1"/>
    </source>
</evidence>
<evidence type="ECO:0000259" key="2">
    <source>
        <dbReference type="Pfam" id="PF21953"/>
    </source>
</evidence>
<reference evidence="3 4" key="1">
    <citation type="journal article" date="2013" name="J. Biotechnol.">
        <title>Establishment and interpretation of the genome sequence of the phytopathogenic fungus Rhizoctonia solani AG1-IB isolate 7/3/14.</title>
        <authorList>
            <person name="Wibberg D.W."/>
            <person name="Jelonek L.J."/>
            <person name="Rupp O.R."/>
            <person name="Hennig M.H."/>
            <person name="Eikmeyer F.E."/>
            <person name="Goesmann A.G."/>
            <person name="Hartmann A.H."/>
            <person name="Borriss R.B."/>
            <person name="Grosch R.G."/>
            <person name="Puehler A.P."/>
            <person name="Schlueter A.S."/>
        </authorList>
    </citation>
    <scope>NUCLEOTIDE SEQUENCE [LARGE SCALE GENOMIC DNA]</scope>
    <source>
        <strain evidence="4">AG1-IB / isolate 7/3/14</strain>
    </source>
</reference>
<dbReference type="HOGENOM" id="CLU_019028_2_0_1"/>
<dbReference type="InterPro" id="IPR006179">
    <property type="entry name" value="5_nucleotidase/apyrase"/>
</dbReference>
<sequence length="463" mass="54340">MLAFGVVTNKTSTPKDIKIKPIYKMVRRKWFKDAIAPSAEKVDVFVLLGHVDPNPAKQRKADDIKLIYDAICLQHPLTPILIFTGLYFGPESIGQSGRYFDTVGWMSVKLDNNDQDARNLEMHHRYLDNNIATYMYHAQKSHDFFTKKGKNITRFIDRMEEHEALTKVYGELPSNYYLDCKKWTKNGVDDESLFNFYLNAVETTLVNPKTSANWLFFSNWGVLRGDIYKGIFTKSDLYTISPDDRSAFRYATVTRKIANKIVRKTQELIKEKAEEQERKEEEEERKDAEEERREREKERTKQRRFLGNGFRFKDIRESEPGALNIMEDTDQTYLYSESKQQIALTYGWNTQDQCEDNGNDVEHEQFDQVSFDDPEELPVFFWGKKFKEGLGKDEFVDIITTDYIGRGVVANALEKLLEEEYKGQISMKPWLSEYREDVRQNNLLEKYFESTFPYKPPVPIKSQ</sequence>
<dbReference type="InterPro" id="IPR029052">
    <property type="entry name" value="Metallo-depent_PP-like"/>
</dbReference>
<dbReference type="Proteomes" id="UP000012065">
    <property type="component" value="Unassembled WGS sequence"/>
</dbReference>
<dbReference type="GO" id="GO:0016787">
    <property type="term" value="F:hydrolase activity"/>
    <property type="evidence" value="ECO:0007669"/>
    <property type="project" value="InterPro"/>
</dbReference>
<dbReference type="AlphaFoldDB" id="M5CBV8"/>
<proteinExistence type="predicted"/>
<dbReference type="PANTHER" id="PTHR11575">
    <property type="entry name" value="5'-NUCLEOTIDASE-RELATED"/>
    <property type="match status" value="1"/>
</dbReference>
<organism evidence="3 4">
    <name type="scientific">Thanatephorus cucumeris (strain AG1-IB / isolate 7/3/14)</name>
    <name type="common">Lettuce bottom rot fungus</name>
    <name type="synonym">Rhizoctonia solani</name>
    <dbReference type="NCBI Taxonomy" id="1108050"/>
    <lineage>
        <taxon>Eukaryota</taxon>
        <taxon>Fungi</taxon>
        <taxon>Dikarya</taxon>
        <taxon>Basidiomycota</taxon>
        <taxon>Agaricomycotina</taxon>
        <taxon>Agaricomycetes</taxon>
        <taxon>Cantharellales</taxon>
        <taxon>Ceratobasidiaceae</taxon>
        <taxon>Rhizoctonia</taxon>
        <taxon>Rhizoctonia solani AG-1</taxon>
    </lineage>
</organism>
<dbReference type="Gene3D" id="3.60.21.10">
    <property type="match status" value="1"/>
</dbReference>
<dbReference type="InterPro" id="IPR036907">
    <property type="entry name" value="5'-Nucleotdase_C_sf"/>
</dbReference>
<protein>
    <recommendedName>
        <fullName evidence="2">Putative 5'-nucleotidase C-terminal domain-containing protein</fullName>
    </recommendedName>
</protein>
<gene>
    <name evidence="3" type="ORF">BN14_10918</name>
</gene>
<dbReference type="Gene3D" id="3.90.780.10">
    <property type="entry name" value="5'-Nucleotidase, C-terminal domain"/>
    <property type="match status" value="1"/>
</dbReference>
<dbReference type="GO" id="GO:0005829">
    <property type="term" value="C:cytosol"/>
    <property type="evidence" value="ECO:0007669"/>
    <property type="project" value="TreeGrafter"/>
</dbReference>